<feature type="compositionally biased region" description="Pro residues" evidence="19">
    <location>
        <begin position="752"/>
        <end position="765"/>
    </location>
</feature>
<evidence type="ECO:0000256" key="17">
    <source>
        <dbReference type="PIRSR" id="PIRSR612734-1"/>
    </source>
</evidence>
<feature type="binding site" evidence="18">
    <location>
        <begin position="73"/>
        <end position="76"/>
    </location>
    <ligand>
        <name>substrate</name>
    </ligand>
</feature>
<dbReference type="GO" id="GO:0039534">
    <property type="term" value="P:negative regulation of MDA-5 signaling pathway"/>
    <property type="evidence" value="ECO:0007669"/>
    <property type="project" value="Ensembl"/>
</dbReference>
<dbReference type="NCBIfam" id="TIGR02361">
    <property type="entry name" value="dak_ATP"/>
    <property type="match status" value="1"/>
</dbReference>
<evidence type="ECO:0000256" key="19">
    <source>
        <dbReference type="SAM" id="MobiDB-lite"/>
    </source>
</evidence>
<dbReference type="Gene3D" id="3.40.50.10440">
    <property type="entry name" value="Dihydroxyacetone kinase, domain 1"/>
    <property type="match status" value="1"/>
</dbReference>
<evidence type="ECO:0000256" key="5">
    <source>
        <dbReference type="ARBA" id="ARBA00018932"/>
    </source>
</evidence>
<comment type="cofactor">
    <cofactor evidence="1">
        <name>Co(2+)</name>
        <dbReference type="ChEBI" id="CHEBI:48828"/>
    </cofactor>
</comment>
<reference evidence="22 23" key="1">
    <citation type="journal article" date="2007" name="Nature">
        <title>Genome of the marsupial Monodelphis domestica reveals innovation in non-coding sequences.</title>
        <authorList>
            <person name="Mikkelsen T.S."/>
            <person name="Wakefield M.J."/>
            <person name="Aken B."/>
            <person name="Amemiya C.T."/>
            <person name="Chang J.L."/>
            <person name="Duke S."/>
            <person name="Garber M."/>
            <person name="Gentles A.J."/>
            <person name="Goodstadt L."/>
            <person name="Heger A."/>
            <person name="Jurka J."/>
            <person name="Kamal M."/>
            <person name="Mauceli E."/>
            <person name="Searle S.M."/>
            <person name="Sharpe T."/>
            <person name="Baker M.L."/>
            <person name="Batzer M.A."/>
            <person name="Benos P.V."/>
            <person name="Belov K."/>
            <person name="Clamp M."/>
            <person name="Cook A."/>
            <person name="Cuff J."/>
            <person name="Das R."/>
            <person name="Davidow L."/>
            <person name="Deakin J.E."/>
            <person name="Fazzari M.J."/>
            <person name="Glass J.L."/>
            <person name="Grabherr M."/>
            <person name="Greally J.M."/>
            <person name="Gu W."/>
            <person name="Hore T.A."/>
            <person name="Huttley G.A."/>
            <person name="Kleber M."/>
            <person name="Jirtle R.L."/>
            <person name="Koina E."/>
            <person name="Lee J.T."/>
            <person name="Mahony S."/>
            <person name="Marra M.A."/>
            <person name="Miller R.D."/>
            <person name="Nicholls R.D."/>
            <person name="Oda M."/>
            <person name="Papenfuss A.T."/>
            <person name="Parra Z.E."/>
            <person name="Pollock D.D."/>
            <person name="Ray D.A."/>
            <person name="Schein J.E."/>
            <person name="Speed T.P."/>
            <person name="Thompson K."/>
            <person name="VandeBerg J.L."/>
            <person name="Wade C.M."/>
            <person name="Walker J.A."/>
            <person name="Waters P.D."/>
            <person name="Webber C."/>
            <person name="Weidman J.R."/>
            <person name="Xie X."/>
            <person name="Zody M.C."/>
            <person name="Baldwin J."/>
            <person name="Abdouelleil A."/>
            <person name="Abdulkadir J."/>
            <person name="Abebe A."/>
            <person name="Abera B."/>
            <person name="Abreu J."/>
            <person name="Acer S.C."/>
            <person name="Aftuck L."/>
            <person name="Alexander A."/>
            <person name="An P."/>
            <person name="Anderson E."/>
            <person name="Anderson S."/>
            <person name="Arachi H."/>
            <person name="Azer M."/>
            <person name="Bachantsang P."/>
            <person name="Barry A."/>
            <person name="Bayul T."/>
            <person name="Berlin A."/>
            <person name="Bessette D."/>
            <person name="Bloom T."/>
            <person name="Bloom T."/>
            <person name="Boguslavskiy L."/>
            <person name="Bonnet C."/>
            <person name="Boukhgalter B."/>
            <person name="Bourzgui I."/>
            <person name="Brown A."/>
            <person name="Cahill P."/>
            <person name="Channer S."/>
            <person name="Cheshatsang Y."/>
            <person name="Chuda L."/>
            <person name="Citroen M."/>
            <person name="Collymore A."/>
            <person name="Cooke P."/>
            <person name="Costello M."/>
            <person name="D'Aco K."/>
            <person name="Daza R."/>
            <person name="De Haan G."/>
            <person name="DeGray S."/>
            <person name="DeMaso C."/>
            <person name="Dhargay N."/>
            <person name="Dooley K."/>
            <person name="Dooley E."/>
            <person name="Doricent M."/>
            <person name="Dorje P."/>
            <person name="Dorjee K."/>
            <person name="Dupes A."/>
            <person name="Elong R."/>
            <person name="Falk J."/>
            <person name="Farina A."/>
            <person name="Faro S."/>
            <person name="Ferguson D."/>
            <person name="Fisher S."/>
            <person name="Foley C.D."/>
            <person name="Franke A."/>
            <person name="Friedrich D."/>
            <person name="Gadbois L."/>
            <person name="Gearin G."/>
            <person name="Gearin C.R."/>
            <person name="Giannoukos G."/>
            <person name="Goode T."/>
            <person name="Graham J."/>
            <person name="Grandbois E."/>
            <person name="Grewal S."/>
            <person name="Gyaltsen K."/>
            <person name="Hafez N."/>
            <person name="Hagos B."/>
            <person name="Hall J."/>
            <person name="Henson C."/>
            <person name="Hollinger A."/>
            <person name="Honan T."/>
            <person name="Huard M.D."/>
            <person name="Hughes L."/>
            <person name="Hurhula B."/>
            <person name="Husby M.E."/>
            <person name="Kamat A."/>
            <person name="Kanga B."/>
            <person name="Kashin S."/>
            <person name="Khazanovich D."/>
            <person name="Kisner P."/>
            <person name="Lance K."/>
            <person name="Lara M."/>
            <person name="Lee W."/>
            <person name="Lennon N."/>
            <person name="Letendre F."/>
            <person name="LeVine R."/>
            <person name="Lipovsky A."/>
            <person name="Liu X."/>
            <person name="Liu J."/>
            <person name="Liu S."/>
            <person name="Lokyitsang T."/>
            <person name="Lokyitsang Y."/>
            <person name="Lubonja R."/>
            <person name="Lui A."/>
            <person name="MacDonald P."/>
            <person name="Magnisalis V."/>
            <person name="Maru K."/>
            <person name="Matthews C."/>
            <person name="McCusker W."/>
            <person name="McDonough S."/>
            <person name="Mehta T."/>
            <person name="Meldrim J."/>
            <person name="Meneus L."/>
            <person name="Mihai O."/>
            <person name="Mihalev A."/>
            <person name="Mihova T."/>
            <person name="Mittelman R."/>
            <person name="Mlenga V."/>
            <person name="Montmayeur A."/>
            <person name="Mulrain L."/>
            <person name="Navidi A."/>
            <person name="Naylor J."/>
            <person name="Negash T."/>
            <person name="Nguyen T."/>
            <person name="Nguyen N."/>
            <person name="Nicol R."/>
            <person name="Norbu C."/>
            <person name="Norbu N."/>
            <person name="Novod N."/>
            <person name="O'Neill B."/>
            <person name="Osman S."/>
            <person name="Markiewicz E."/>
            <person name="Oyono O.L."/>
            <person name="Patti C."/>
            <person name="Phunkhang P."/>
            <person name="Pierre F."/>
            <person name="Priest M."/>
            <person name="Raghuraman S."/>
            <person name="Rege F."/>
            <person name="Reyes R."/>
            <person name="Rise C."/>
            <person name="Rogov P."/>
            <person name="Ross K."/>
            <person name="Ryan E."/>
            <person name="Settipalli S."/>
            <person name="Shea T."/>
            <person name="Sherpa N."/>
            <person name="Shi L."/>
            <person name="Shih D."/>
            <person name="Sparrow T."/>
            <person name="Spaulding J."/>
            <person name="Stalker J."/>
            <person name="Stange-Thomann N."/>
            <person name="Stavropoulos S."/>
            <person name="Stone C."/>
            <person name="Strader C."/>
            <person name="Tesfaye S."/>
            <person name="Thomson T."/>
            <person name="Thoulutsang Y."/>
            <person name="Thoulutsang D."/>
            <person name="Topham K."/>
            <person name="Topping I."/>
            <person name="Tsamla T."/>
            <person name="Vassiliev H."/>
            <person name="Vo A."/>
            <person name="Wangchuk T."/>
            <person name="Wangdi T."/>
            <person name="Weiand M."/>
            <person name="Wilkinson J."/>
            <person name="Wilson A."/>
            <person name="Yadav S."/>
            <person name="Young G."/>
            <person name="Yu Q."/>
            <person name="Zembek L."/>
            <person name="Zhong D."/>
            <person name="Zimmer A."/>
            <person name="Zwirko Z."/>
            <person name="Jaffe D.B."/>
            <person name="Alvarez P."/>
            <person name="Brockman W."/>
            <person name="Butler J."/>
            <person name="Chin C."/>
            <person name="Gnerre S."/>
            <person name="MacCallum I."/>
            <person name="Graves J.A."/>
            <person name="Ponting C.P."/>
            <person name="Breen M."/>
            <person name="Samollow P.B."/>
            <person name="Lander E.S."/>
            <person name="Lindblad-Toh K."/>
        </authorList>
    </citation>
    <scope>NUCLEOTIDE SEQUENCE [LARGE SCALE GENOMIC DNA]</scope>
</reference>
<evidence type="ECO:0000256" key="1">
    <source>
        <dbReference type="ARBA" id="ARBA00001941"/>
    </source>
</evidence>
<evidence type="ECO:0000256" key="14">
    <source>
        <dbReference type="ARBA" id="ARBA00047974"/>
    </source>
</evidence>
<dbReference type="EC" id="4.6.1.15" evidence="4"/>
<evidence type="ECO:0000256" key="16">
    <source>
        <dbReference type="ARBA" id="ARBA00048898"/>
    </source>
</evidence>
<dbReference type="InterPro" id="IPR004006">
    <property type="entry name" value="DhaK_dom"/>
</dbReference>
<dbReference type="InterPro" id="IPR036117">
    <property type="entry name" value="DhaL_dom_sf"/>
</dbReference>
<evidence type="ECO:0000256" key="18">
    <source>
        <dbReference type="PIRSR" id="PIRSR612734-2"/>
    </source>
</evidence>
<evidence type="ECO:0000256" key="13">
    <source>
        <dbReference type="ARBA" id="ARBA00046681"/>
    </source>
</evidence>
<dbReference type="Gene3D" id="1.25.40.340">
    <property type="match status" value="1"/>
</dbReference>
<feature type="region of interest" description="Disordered" evidence="19">
    <location>
        <begin position="624"/>
        <end position="765"/>
    </location>
</feature>
<evidence type="ECO:0000256" key="6">
    <source>
        <dbReference type="ARBA" id="ARBA00022679"/>
    </source>
</evidence>
<dbReference type="EC" id="2.7.1.28" evidence="3"/>
<evidence type="ECO:0000256" key="9">
    <source>
        <dbReference type="ARBA" id="ARBA00022840"/>
    </source>
</evidence>
<evidence type="ECO:0000256" key="15">
    <source>
        <dbReference type="ARBA" id="ARBA00048526"/>
    </source>
</evidence>
<keyword evidence="6" id="KW-0808">Transferase</keyword>
<gene>
    <name evidence="22" type="primary">TKFC</name>
</gene>
<evidence type="ECO:0000259" key="20">
    <source>
        <dbReference type="PROSITE" id="PS51480"/>
    </source>
</evidence>
<accession>F7FKA1</accession>
<dbReference type="AlphaFoldDB" id="F7FKA1"/>
<dbReference type="InterPro" id="IPR012734">
    <property type="entry name" value="DhaK_ATP"/>
</dbReference>
<dbReference type="OMA" id="QCDIENK"/>
<dbReference type="GeneTree" id="ENSGT00390000015415"/>
<evidence type="ECO:0000259" key="21">
    <source>
        <dbReference type="PROSITE" id="PS51481"/>
    </source>
</evidence>
<keyword evidence="10" id="KW-0170">Cobalt</keyword>
<dbReference type="FunFam" id="3.40.50.10440:FF:000001">
    <property type="entry name" value="Dihydroxyacetone kinase, DhaK subunit"/>
    <property type="match status" value="1"/>
</dbReference>
<dbReference type="EC" id="2.7.1.29" evidence="2"/>
<dbReference type="GO" id="GO:0006071">
    <property type="term" value="P:glycerol metabolic process"/>
    <property type="evidence" value="ECO:0007669"/>
    <property type="project" value="InterPro"/>
</dbReference>
<reference evidence="22" key="2">
    <citation type="submission" date="2025-08" db="UniProtKB">
        <authorList>
            <consortium name="Ensembl"/>
        </authorList>
    </citation>
    <scope>IDENTIFICATION</scope>
</reference>
<dbReference type="InterPro" id="IPR050861">
    <property type="entry name" value="Dihydroxyacetone_Kinase"/>
</dbReference>
<evidence type="ECO:0000256" key="11">
    <source>
        <dbReference type="ARBA" id="ARBA00032426"/>
    </source>
</evidence>
<dbReference type="SMART" id="SM01120">
    <property type="entry name" value="Dak2"/>
    <property type="match status" value="1"/>
</dbReference>
<dbReference type="PANTHER" id="PTHR28629">
    <property type="entry name" value="TRIOKINASE/FMN CYCLASE"/>
    <property type="match status" value="1"/>
</dbReference>
<feature type="binding site" evidence="18">
    <location>
        <position position="126"/>
    </location>
    <ligand>
        <name>substrate</name>
    </ligand>
</feature>
<comment type="catalytic activity">
    <reaction evidence="14">
        <text>D-glyceraldehyde + ATP = D-glyceraldehyde 3-phosphate + ADP + H(+)</text>
        <dbReference type="Rhea" id="RHEA:13941"/>
        <dbReference type="ChEBI" id="CHEBI:15378"/>
        <dbReference type="ChEBI" id="CHEBI:17378"/>
        <dbReference type="ChEBI" id="CHEBI:30616"/>
        <dbReference type="ChEBI" id="CHEBI:59776"/>
        <dbReference type="ChEBI" id="CHEBI:456216"/>
        <dbReference type="EC" id="2.7.1.28"/>
    </reaction>
</comment>
<evidence type="ECO:0000256" key="2">
    <source>
        <dbReference type="ARBA" id="ARBA00012107"/>
    </source>
</evidence>
<dbReference type="GO" id="GO:0050354">
    <property type="term" value="F:triokinase activity"/>
    <property type="evidence" value="ECO:0007669"/>
    <property type="project" value="UniProtKB-EC"/>
</dbReference>
<organism evidence="22 23">
    <name type="scientific">Monodelphis domestica</name>
    <name type="common">Gray short-tailed opossum</name>
    <dbReference type="NCBI Taxonomy" id="13616"/>
    <lineage>
        <taxon>Eukaryota</taxon>
        <taxon>Metazoa</taxon>
        <taxon>Chordata</taxon>
        <taxon>Craniata</taxon>
        <taxon>Vertebrata</taxon>
        <taxon>Euteleostomi</taxon>
        <taxon>Mammalia</taxon>
        <taxon>Metatheria</taxon>
        <taxon>Didelphimorphia</taxon>
        <taxon>Didelphidae</taxon>
        <taxon>Monodelphis</taxon>
    </lineage>
</organism>
<feature type="binding site" evidence="18">
    <location>
        <position position="131"/>
    </location>
    <ligand>
        <name>substrate</name>
    </ligand>
</feature>
<dbReference type="GO" id="GO:0034012">
    <property type="term" value="F:FAD-AMP lyase (cyclizing) activity"/>
    <property type="evidence" value="ECO:0007669"/>
    <property type="project" value="UniProtKB-EC"/>
</dbReference>
<feature type="compositionally biased region" description="Basic and acidic residues" evidence="19">
    <location>
        <begin position="624"/>
        <end position="634"/>
    </location>
</feature>
<dbReference type="Proteomes" id="UP000002280">
    <property type="component" value="Chromosome 5"/>
</dbReference>
<dbReference type="PANTHER" id="PTHR28629:SF4">
    <property type="entry name" value="TRIOKINASE_FMN CYCLASE"/>
    <property type="match status" value="1"/>
</dbReference>
<dbReference type="Pfam" id="PF02734">
    <property type="entry name" value="Dak2"/>
    <property type="match status" value="1"/>
</dbReference>
<feature type="compositionally biased region" description="Low complexity" evidence="19">
    <location>
        <begin position="685"/>
        <end position="698"/>
    </location>
</feature>
<evidence type="ECO:0000256" key="3">
    <source>
        <dbReference type="ARBA" id="ARBA00012110"/>
    </source>
</evidence>
<feature type="domain" description="DhaL" evidence="20">
    <location>
        <begin position="389"/>
        <end position="573"/>
    </location>
</feature>
<dbReference type="PROSITE" id="PS51481">
    <property type="entry name" value="DHAK"/>
    <property type="match status" value="1"/>
</dbReference>
<proteinExistence type="predicted"/>
<dbReference type="eggNOG" id="KOG2426">
    <property type="taxonomic scope" value="Eukaryota"/>
</dbReference>
<dbReference type="PROSITE" id="PS51480">
    <property type="entry name" value="DHAL"/>
    <property type="match status" value="1"/>
</dbReference>
<dbReference type="SUPFAM" id="SSF101473">
    <property type="entry name" value="DhaL-like"/>
    <property type="match status" value="1"/>
</dbReference>
<evidence type="ECO:0000256" key="7">
    <source>
        <dbReference type="ARBA" id="ARBA00022741"/>
    </source>
</evidence>
<dbReference type="GO" id="GO:0005524">
    <property type="term" value="F:ATP binding"/>
    <property type="evidence" value="ECO:0007669"/>
    <property type="project" value="UniProtKB-KW"/>
</dbReference>
<dbReference type="GO" id="GO:0004371">
    <property type="term" value="F:glycerone kinase activity"/>
    <property type="evidence" value="ECO:0007669"/>
    <property type="project" value="UniProtKB-EC"/>
</dbReference>
<comment type="catalytic activity">
    <reaction evidence="16">
        <text>dihydroxyacetone + ATP = dihydroxyacetone phosphate + ADP + H(+)</text>
        <dbReference type="Rhea" id="RHEA:15773"/>
        <dbReference type="ChEBI" id="CHEBI:15378"/>
        <dbReference type="ChEBI" id="CHEBI:16016"/>
        <dbReference type="ChEBI" id="CHEBI:30616"/>
        <dbReference type="ChEBI" id="CHEBI:57642"/>
        <dbReference type="ChEBI" id="CHEBI:456216"/>
        <dbReference type="EC" id="2.7.1.29"/>
    </reaction>
</comment>
<sequence length="765" mass="79231">MTDQLQGRRAGRARRGRGASKKLVNSVTGCADEALAGLVACNPDLQMLQGHRVALRSDLESLRGRVALLSGGGSGHEPAHAGFINKGMLTGVIAGAVFTSPAVGSIVAAIRSVAQAGTAGTLLIVKNYTGDRLNFGLAREQARAEGIPVEMVVVGDDSAFASLKKAGRRGLCGTVLIHKVAGALAEAGVGLEEIVRRVSAAAAAMGTLGASLSSCSVPGSKPTFQLPDDEMELGLGIHGEAGVRRMKMATADELVKAMIDHMTDPSNESHVPVRAGSAVVLVVNNLGGLSFLELGIVADAAVRCLEARGVKIARALVGTFMSALEMAGVSLTLLLAEDALLQLIDAETTASAWPRVARVPVTGRPRSRAAPAEEPEGPEPAAAEGAASRRAALVLQRVCATLLGLEEHLNALDRAAGDGDCGTTHSRAAKAIQQWLEERPPPSRPDHLLSALARLLLEKMGGSSGALYGLFLTAAAQPLKTTAGLPAWTAAMDAGLEAMQRYGKAAPGDRTMLDSLWAAGQELRALQSPGANLLQVLSRAVQVSSSREGGGGEGWLVSPGAPCWGLRLQGGGLGVAPLSLCLGFLLREMDSGAFSGPAGLSHPAILWLVLLCVCVGREGRPPGRGRVCRDRDRLPAGLGSRASRGERESGLAQGPEMGGGPQPDWEGSGSQTPTPCLAQPQRVLGSPAAPSGPSSCRAPRLRRKPPRPWKPEPGEPVTSARPDWSSRTQGPWPPPPCSGPSWRPCRARPREPPPVGPLPPHPAPL</sequence>
<comment type="subunit">
    <text evidence="13">Homodimer. Interacts with IFIH1 (via the CARD domains), the interaction is inhibited by viral infection.</text>
</comment>
<name>F7FKA1_MONDO</name>
<comment type="catalytic activity">
    <reaction evidence="15">
        <text>FAD = riboflavin cyclic-4',5'-phosphate + AMP + H(+)</text>
        <dbReference type="Rhea" id="RHEA:13729"/>
        <dbReference type="ChEBI" id="CHEBI:15378"/>
        <dbReference type="ChEBI" id="CHEBI:57692"/>
        <dbReference type="ChEBI" id="CHEBI:76202"/>
        <dbReference type="ChEBI" id="CHEBI:456215"/>
        <dbReference type="EC" id="4.6.1.15"/>
    </reaction>
</comment>
<dbReference type="STRING" id="13616.ENSMODP00000025458"/>
<evidence type="ECO:0000256" key="12">
    <source>
        <dbReference type="ARBA" id="ARBA00045490"/>
    </source>
</evidence>
<dbReference type="Ensembl" id="ENSMODT00000025909.4">
    <property type="protein sequence ID" value="ENSMODP00000025458.4"/>
    <property type="gene ID" value="ENSMODG00000020356.4"/>
</dbReference>
<dbReference type="Bgee" id="ENSMODG00000020356">
    <property type="expression patterns" value="Expressed in adult mammalian kidney and 17 other cell types or tissues"/>
</dbReference>
<keyword evidence="23" id="KW-1185">Reference proteome</keyword>
<feature type="region of interest" description="Disordered" evidence="19">
    <location>
        <begin position="363"/>
        <end position="385"/>
    </location>
</feature>
<evidence type="ECO:0000313" key="22">
    <source>
        <dbReference type="Ensembl" id="ENSMODP00000025458.4"/>
    </source>
</evidence>
<dbReference type="InParanoid" id="F7FKA1"/>
<evidence type="ECO:0000256" key="10">
    <source>
        <dbReference type="ARBA" id="ARBA00023285"/>
    </source>
</evidence>
<dbReference type="FunFam" id="3.30.1180.20:FF:000003">
    <property type="entry name" value="triokinase/FMN cyclase isoform X1"/>
    <property type="match status" value="1"/>
</dbReference>
<protein>
    <recommendedName>
        <fullName evidence="5">Triokinase/FMN cyclase</fullName>
        <ecNumber evidence="3">2.7.1.28</ecNumber>
        <ecNumber evidence="2">2.7.1.29</ecNumber>
        <ecNumber evidence="4">4.6.1.15</ecNumber>
    </recommendedName>
    <alternativeName>
        <fullName evidence="11">Bifunctional ATP-dependent dihydroxyacetone kinase/FAD-AMP lyase (cyclizing)</fullName>
    </alternativeName>
</protein>
<dbReference type="GO" id="GO:0046835">
    <property type="term" value="P:carbohydrate phosphorylation"/>
    <property type="evidence" value="ECO:0007669"/>
    <property type="project" value="Ensembl"/>
</dbReference>
<keyword evidence="9" id="KW-0067">ATP-binding</keyword>
<dbReference type="FunCoup" id="F7FKA1">
    <property type="interactions" value="1263"/>
</dbReference>
<evidence type="ECO:0000256" key="4">
    <source>
        <dbReference type="ARBA" id="ARBA00012578"/>
    </source>
</evidence>
<keyword evidence="8" id="KW-0418">Kinase</keyword>
<dbReference type="SUPFAM" id="SSF82549">
    <property type="entry name" value="DAK1/DegV-like"/>
    <property type="match status" value="1"/>
</dbReference>
<keyword evidence="7" id="KW-0547">Nucleotide-binding</keyword>
<dbReference type="GO" id="GO:0061624">
    <property type="term" value="P:fructose catabolic process to hydroxyacetone phosphate and glyceraldehyde-3-phosphate"/>
    <property type="evidence" value="ECO:0007669"/>
    <property type="project" value="Ensembl"/>
</dbReference>
<evidence type="ECO:0000313" key="23">
    <source>
        <dbReference type="Proteomes" id="UP000002280"/>
    </source>
</evidence>
<feature type="active site" description="Tele-hemiaminal-histidine intermediate" evidence="17">
    <location>
        <position position="238"/>
    </location>
</feature>
<dbReference type="Pfam" id="PF02733">
    <property type="entry name" value="Dak1"/>
    <property type="match status" value="1"/>
</dbReference>
<reference evidence="22" key="3">
    <citation type="submission" date="2025-09" db="UniProtKB">
        <authorList>
            <consortium name="Ensembl"/>
        </authorList>
    </citation>
    <scope>IDENTIFICATION</scope>
</reference>
<evidence type="ECO:0000256" key="8">
    <source>
        <dbReference type="ARBA" id="ARBA00022777"/>
    </source>
</evidence>
<feature type="domain" description="DhaK" evidence="21">
    <location>
        <begin position="26"/>
        <end position="353"/>
    </location>
</feature>
<comment type="function">
    <text evidence="12">Catalyzes both the phosphorylation of dihydroxyacetone and of glyceraldehyde, and the splitting of ribonucleoside diphosphate-X compounds among which FAD is the best substrate. Represses IFIH1-mediated cellular antiviral response.</text>
</comment>
<dbReference type="Gene3D" id="3.30.1180.20">
    <property type="entry name" value="Dihydroxyacetone kinase, domain 2"/>
    <property type="match status" value="1"/>
</dbReference>
<dbReference type="InterPro" id="IPR004007">
    <property type="entry name" value="DhaL_dom"/>
</dbReference>
<dbReference type="HOGENOM" id="CLU_017054_6_2_1"/>